<evidence type="ECO:0000313" key="5">
    <source>
        <dbReference type="EMBL" id="KFV73287.1"/>
    </source>
</evidence>
<reference evidence="5 6" key="1">
    <citation type="submission" date="2014-04" db="EMBL/GenBank/DDBJ databases">
        <title>Genome evolution of avian class.</title>
        <authorList>
            <person name="Zhang G."/>
            <person name="Li C."/>
        </authorList>
    </citation>
    <scope>NUCLEOTIDE SEQUENCE [LARGE SCALE GENOMIC DNA]</scope>
    <source>
        <strain evidence="5">BGI_N307</strain>
    </source>
</reference>
<dbReference type="GO" id="GO:0006508">
    <property type="term" value="P:proteolysis"/>
    <property type="evidence" value="ECO:0007669"/>
    <property type="project" value="UniProtKB-KW"/>
</dbReference>
<feature type="domain" description="Peptidase A2" evidence="4">
    <location>
        <begin position="144"/>
        <end position="158"/>
    </location>
</feature>
<dbReference type="Proteomes" id="UP000053875">
    <property type="component" value="Unassembled WGS sequence"/>
</dbReference>
<dbReference type="Pfam" id="PF00692">
    <property type="entry name" value="dUTPase"/>
    <property type="match status" value="1"/>
</dbReference>
<evidence type="ECO:0000259" key="4">
    <source>
        <dbReference type="PROSITE" id="PS50175"/>
    </source>
</evidence>
<evidence type="ECO:0000256" key="1">
    <source>
        <dbReference type="ARBA" id="ARBA00022670"/>
    </source>
</evidence>
<dbReference type="InterPro" id="IPR029054">
    <property type="entry name" value="dUTPase-like"/>
</dbReference>
<dbReference type="EMBL" id="KL217081">
    <property type="protein sequence ID" value="KFV73287.1"/>
    <property type="molecule type" value="Genomic_DNA"/>
</dbReference>
<accession>A0A093H2K1</accession>
<feature type="non-terminal residue" evidence="5">
    <location>
        <position position="1"/>
    </location>
</feature>
<dbReference type="AlphaFoldDB" id="A0A093H2K1"/>
<sequence>AGSARLDLATSDIVTLLDTTVHLLPTGVSGPFPVKTQALILGRSSTMISGLFVFPGVVDSDSTDKIQIMAWTPFPPRMVAKGSCIAQLLSLPLGSERPPAKGPLRNKGGFGSTGDPQILWVQTISQKRPICQCVLMYGQQKTVLSGIIDAGADITVIS</sequence>
<dbReference type="PANTHER" id="PTHR19422:SF123">
    <property type="entry name" value="RT1 CLASS I, LOCUS CE15"/>
    <property type="match status" value="1"/>
</dbReference>
<dbReference type="STRING" id="118200.A0A093H2K1"/>
<protein>
    <recommendedName>
        <fullName evidence="4">Peptidase A2 domain-containing protein</fullName>
    </recommendedName>
</protein>
<evidence type="ECO:0000256" key="3">
    <source>
        <dbReference type="ARBA" id="ARBA00022801"/>
    </source>
</evidence>
<keyword evidence="6" id="KW-1185">Reference proteome</keyword>
<dbReference type="InterPro" id="IPR001995">
    <property type="entry name" value="Peptidase_A2_cat"/>
</dbReference>
<evidence type="ECO:0000313" key="6">
    <source>
        <dbReference type="Proteomes" id="UP000053875"/>
    </source>
</evidence>
<dbReference type="GO" id="GO:0004190">
    <property type="term" value="F:aspartic-type endopeptidase activity"/>
    <property type="evidence" value="ECO:0007669"/>
    <property type="project" value="UniProtKB-KW"/>
</dbReference>
<dbReference type="InterPro" id="IPR051592">
    <property type="entry name" value="HERV-K_Pro_peptidase_A2"/>
</dbReference>
<feature type="non-terminal residue" evidence="5">
    <location>
        <position position="158"/>
    </location>
</feature>
<proteinExistence type="predicted"/>
<keyword evidence="3" id="KW-0378">Hydrolase</keyword>
<keyword evidence="2" id="KW-0064">Aspartyl protease</keyword>
<gene>
    <name evidence="5" type="ORF">N307_00689</name>
</gene>
<keyword evidence="1" id="KW-0645">Protease</keyword>
<dbReference type="PROSITE" id="PS50175">
    <property type="entry name" value="ASP_PROT_RETROV"/>
    <property type="match status" value="1"/>
</dbReference>
<dbReference type="InterPro" id="IPR036157">
    <property type="entry name" value="dUTPase-like_sf"/>
</dbReference>
<evidence type="ECO:0000256" key="2">
    <source>
        <dbReference type="ARBA" id="ARBA00022750"/>
    </source>
</evidence>
<dbReference type="SUPFAM" id="SSF51283">
    <property type="entry name" value="dUTPase-like"/>
    <property type="match status" value="1"/>
</dbReference>
<dbReference type="PANTHER" id="PTHR19422">
    <property type="entry name" value="GAG RETROVIRAL POLYPROTEIN"/>
    <property type="match status" value="1"/>
</dbReference>
<name>A0A093H2K1_DRYPU</name>
<dbReference type="InterPro" id="IPR021109">
    <property type="entry name" value="Peptidase_aspartic_dom_sf"/>
</dbReference>
<dbReference type="Gene3D" id="2.40.70.10">
    <property type="entry name" value="Acid Proteases"/>
    <property type="match status" value="1"/>
</dbReference>
<dbReference type="Gene3D" id="2.70.40.10">
    <property type="match status" value="1"/>
</dbReference>
<organism evidence="5 6">
    <name type="scientific">Dryobates pubescens</name>
    <name type="common">Downy woodpecker</name>
    <name type="synonym">Picoides pubescens</name>
    <dbReference type="NCBI Taxonomy" id="118200"/>
    <lineage>
        <taxon>Eukaryota</taxon>
        <taxon>Metazoa</taxon>
        <taxon>Chordata</taxon>
        <taxon>Craniata</taxon>
        <taxon>Vertebrata</taxon>
        <taxon>Euteleostomi</taxon>
        <taxon>Archelosauria</taxon>
        <taxon>Archosauria</taxon>
        <taxon>Dinosauria</taxon>
        <taxon>Saurischia</taxon>
        <taxon>Theropoda</taxon>
        <taxon>Coelurosauria</taxon>
        <taxon>Aves</taxon>
        <taxon>Neognathae</taxon>
        <taxon>Neoaves</taxon>
        <taxon>Telluraves</taxon>
        <taxon>Coraciimorphae</taxon>
        <taxon>Piciformes</taxon>
        <taxon>Picidae</taxon>
        <taxon>Dryobates</taxon>
    </lineage>
</organism>